<feature type="transmembrane region" description="Helical" evidence="5">
    <location>
        <begin position="104"/>
        <end position="121"/>
    </location>
</feature>
<feature type="transmembrane region" description="Helical" evidence="5">
    <location>
        <begin position="297"/>
        <end position="318"/>
    </location>
</feature>
<dbReference type="Pfam" id="PF00146">
    <property type="entry name" value="NADHdh"/>
    <property type="match status" value="1"/>
</dbReference>
<dbReference type="PATRIC" id="fig|281456.6.peg.1664"/>
<reference evidence="7" key="1">
    <citation type="submission" date="2015-07" db="EMBL/GenBank/DDBJ databases">
        <title>Complete Genome of Thermincola ferriacetica strain Z-0001T.</title>
        <authorList>
            <person name="Lusk B."/>
            <person name="Badalamenti J.P."/>
            <person name="Parameswaran P."/>
            <person name="Bond D.R."/>
            <person name="Torres C.I."/>
        </authorList>
    </citation>
    <scope>NUCLEOTIDE SEQUENCE [LARGE SCALE GENOMIC DNA]</scope>
    <source>
        <strain evidence="7">Z-0001</strain>
    </source>
</reference>
<feature type="transmembrane region" description="Helical" evidence="5">
    <location>
        <begin position="73"/>
        <end position="98"/>
    </location>
</feature>
<evidence type="ECO:0000313" key="7">
    <source>
        <dbReference type="Proteomes" id="UP000037175"/>
    </source>
</evidence>
<evidence type="ECO:0000256" key="2">
    <source>
        <dbReference type="ARBA" id="ARBA00022692"/>
    </source>
</evidence>
<dbReference type="PANTHER" id="PTHR43359:SF1">
    <property type="entry name" value="FORMATE HYDROGENLYASE SUBUNIT 4-RELATED"/>
    <property type="match status" value="1"/>
</dbReference>
<dbReference type="GO" id="GO:0005886">
    <property type="term" value="C:plasma membrane"/>
    <property type="evidence" value="ECO:0007669"/>
    <property type="project" value="TreeGrafter"/>
</dbReference>
<dbReference type="Proteomes" id="UP000037175">
    <property type="component" value="Unassembled WGS sequence"/>
</dbReference>
<protein>
    <submittedName>
        <fullName evidence="6">Respiratory-chain NADH dehydrogenase subunit 1</fullName>
    </submittedName>
</protein>
<evidence type="ECO:0000313" key="6">
    <source>
        <dbReference type="EMBL" id="KNZ69740.1"/>
    </source>
</evidence>
<dbReference type="PROSITE" id="PS00668">
    <property type="entry name" value="COMPLEX1_ND1_2"/>
    <property type="match status" value="1"/>
</dbReference>
<feature type="transmembrane region" description="Helical" evidence="5">
    <location>
        <begin position="6"/>
        <end position="29"/>
    </location>
</feature>
<dbReference type="PANTHER" id="PTHR43359">
    <property type="entry name" value="FORMATE HYDROGENLYASE SUBUNIT 4"/>
    <property type="match status" value="1"/>
</dbReference>
<evidence type="ECO:0000256" key="4">
    <source>
        <dbReference type="ARBA" id="ARBA00023136"/>
    </source>
</evidence>
<comment type="subcellular location">
    <subcellularLocation>
        <location evidence="1">Membrane</location>
        <topology evidence="1">Multi-pass membrane protein</topology>
    </subcellularLocation>
</comment>
<keyword evidence="3 5" id="KW-1133">Transmembrane helix</keyword>
<keyword evidence="4 5" id="KW-0472">Membrane</keyword>
<name>A0A0L6W2H5_9FIRM</name>
<dbReference type="InterPro" id="IPR018086">
    <property type="entry name" value="NADH_UbQ_OxRdtase_su1_CS"/>
</dbReference>
<evidence type="ECO:0000256" key="5">
    <source>
        <dbReference type="SAM" id="Phobius"/>
    </source>
</evidence>
<dbReference type="EMBL" id="LGTE01000009">
    <property type="protein sequence ID" value="KNZ69740.1"/>
    <property type="molecule type" value="Genomic_DNA"/>
</dbReference>
<evidence type="ECO:0000256" key="1">
    <source>
        <dbReference type="ARBA" id="ARBA00004141"/>
    </source>
</evidence>
<feature type="transmembrane region" description="Helical" evidence="5">
    <location>
        <begin position="233"/>
        <end position="255"/>
    </location>
</feature>
<evidence type="ECO:0000256" key="3">
    <source>
        <dbReference type="ARBA" id="ARBA00022989"/>
    </source>
</evidence>
<gene>
    <name evidence="6" type="ORF">Tfer_1555</name>
</gene>
<dbReference type="InterPro" id="IPR052561">
    <property type="entry name" value="ComplexI_Subunit1"/>
</dbReference>
<sequence>MKIIMTALNLLIFPGFLFALSFGLFLAGVDRKLAARIQRRVGPPLYQPFIDLVKLMRKETVIPRAAHPTAFQYAPLLGVAGLAAAIPLMPLPGVYAGLRQPGDLLIILYLLTLPAVALMIGGSSSGSPFGARGFSREMLMMMAYEIPLLIVLVTVALKVGLATGETATFSLSKIAEYQLNHGPLLFDYRMLPAALAFLAFIPGTVGVVPFDIPEAETEILEGPLLEYSGPGLALYKIAYSLKLVVVLTLAVLLFYPTVLGVSPLLNLLWFMAKCVVLVICSITLVRTTTARLRIDQAFKFYLTVPAALALVSLILILFKW</sequence>
<feature type="transmembrane region" description="Helical" evidence="5">
    <location>
        <begin position="142"/>
        <end position="161"/>
    </location>
</feature>
<accession>A0A0L6W2H5</accession>
<keyword evidence="7" id="KW-1185">Reference proteome</keyword>
<dbReference type="InterPro" id="IPR001694">
    <property type="entry name" value="NADH_UbQ_OxRdtase_su1/FPO"/>
</dbReference>
<organism evidence="6 7">
    <name type="scientific">Thermincola ferriacetica</name>
    <dbReference type="NCBI Taxonomy" id="281456"/>
    <lineage>
        <taxon>Bacteria</taxon>
        <taxon>Bacillati</taxon>
        <taxon>Bacillota</taxon>
        <taxon>Clostridia</taxon>
        <taxon>Eubacteriales</taxon>
        <taxon>Thermincolaceae</taxon>
        <taxon>Thermincola</taxon>
    </lineage>
</organism>
<keyword evidence="2 5" id="KW-0812">Transmembrane</keyword>
<proteinExistence type="predicted"/>
<dbReference type="AlphaFoldDB" id="A0A0L6W2H5"/>
<dbReference type="RefSeq" id="WP_052217738.1">
    <property type="nucleotide sequence ID" value="NZ_LGTE01000009.1"/>
</dbReference>
<comment type="caution">
    <text evidence="6">The sequence shown here is derived from an EMBL/GenBank/DDBJ whole genome shotgun (WGS) entry which is preliminary data.</text>
</comment>
<feature type="transmembrane region" description="Helical" evidence="5">
    <location>
        <begin position="267"/>
        <end position="285"/>
    </location>
</feature>